<reference evidence="2 3" key="1">
    <citation type="submission" date="2023-07" db="EMBL/GenBank/DDBJ databases">
        <title>Sorghum-associated microbial communities from plants grown in Nebraska, USA.</title>
        <authorList>
            <person name="Schachtman D."/>
        </authorList>
    </citation>
    <scope>NUCLEOTIDE SEQUENCE [LARGE SCALE GENOMIC DNA]</scope>
    <source>
        <strain evidence="2 3">BE211</strain>
    </source>
</reference>
<dbReference type="Proteomes" id="UP001258181">
    <property type="component" value="Unassembled WGS sequence"/>
</dbReference>
<feature type="transmembrane region" description="Helical" evidence="1">
    <location>
        <begin position="96"/>
        <end position="119"/>
    </location>
</feature>
<feature type="transmembrane region" description="Helical" evidence="1">
    <location>
        <begin position="12"/>
        <end position="31"/>
    </location>
</feature>
<feature type="transmembrane region" description="Helical" evidence="1">
    <location>
        <begin position="43"/>
        <end position="62"/>
    </location>
</feature>
<gene>
    <name evidence="2" type="ORF">J2X07_000696</name>
</gene>
<feature type="transmembrane region" description="Helical" evidence="1">
    <location>
        <begin position="68"/>
        <end position="84"/>
    </location>
</feature>
<comment type="caution">
    <text evidence="2">The sequence shown here is derived from an EMBL/GenBank/DDBJ whole genome shotgun (WGS) entry which is preliminary data.</text>
</comment>
<evidence type="ECO:0000313" key="2">
    <source>
        <dbReference type="EMBL" id="MDR7071721.1"/>
    </source>
</evidence>
<keyword evidence="1" id="KW-0812">Transmembrane</keyword>
<name>A0ABU1TX01_9BACL</name>
<keyword evidence="1" id="KW-0472">Membrane</keyword>
<protein>
    <submittedName>
        <fullName evidence="2">Uncharacterized protein</fullName>
    </submittedName>
</protein>
<keyword evidence="1" id="KW-1133">Transmembrane helix</keyword>
<evidence type="ECO:0000256" key="1">
    <source>
        <dbReference type="SAM" id="Phobius"/>
    </source>
</evidence>
<keyword evidence="3" id="KW-1185">Reference proteome</keyword>
<organism evidence="2 3">
    <name type="scientific">Fictibacillus barbaricus</name>
    <dbReference type="NCBI Taxonomy" id="182136"/>
    <lineage>
        <taxon>Bacteria</taxon>
        <taxon>Bacillati</taxon>
        <taxon>Bacillota</taxon>
        <taxon>Bacilli</taxon>
        <taxon>Bacillales</taxon>
        <taxon>Fictibacillaceae</taxon>
        <taxon>Fictibacillus</taxon>
    </lineage>
</organism>
<evidence type="ECO:0000313" key="3">
    <source>
        <dbReference type="Proteomes" id="UP001258181"/>
    </source>
</evidence>
<dbReference type="RefSeq" id="WP_310256428.1">
    <property type="nucleotide sequence ID" value="NZ_JAVDWA010000001.1"/>
</dbReference>
<accession>A0ABU1TX01</accession>
<proteinExistence type="predicted"/>
<dbReference type="EMBL" id="JAVDWA010000001">
    <property type="protein sequence ID" value="MDR7071721.1"/>
    <property type="molecule type" value="Genomic_DNA"/>
</dbReference>
<sequence>MFFIIHFVYDYNLASLITVAIAWICIGILTYHIYKKQKIKPKIWKVFIILAVGFVSFSFDINMLHTKVKIPIIPLGVWLLYLYFRKKEVRWQMYRRFAWIGFFANFIFLASTLASVPIYNAMYPENELSTYLAKVKNPAIIQLHPSAKNDSLNGNFVKIIKQMKPAEMHSDEWFNGTVTMKMKQKDRKEKFPYQLTGVVPEWGSDIEPLIYMEKDGKGLLITSHHKQYYFRSNQSLLKGEN</sequence>